<sequence>MSTILLNVLYLFSIIVRTDINHNLEKMMLTPSEQRTFKFVQQYFLKNGHAPTLQEIAKGIGIKSRGVVHRYLRALESSNLITILSNRRRGICLNLDADENASMAPIIPLLGRIAAGQPIEAIEGRDELNLADFLMSSDRFALQVTGNSMIDAGILDGDTVIIRQQQTATNGDIVVALIDGIEATLKRLKKLPDGMILLMPENKFMEPKVFPAQRVQIQGVVVGQLRSYQ</sequence>
<keyword evidence="5" id="KW-0378">Hydrolase</keyword>
<evidence type="ECO:0008006" key="15">
    <source>
        <dbReference type="Google" id="ProtNLM"/>
    </source>
</evidence>
<dbReference type="FunFam" id="2.10.109.10:FF:000001">
    <property type="entry name" value="LexA repressor"/>
    <property type="match status" value="1"/>
</dbReference>
<dbReference type="PANTHER" id="PTHR33516">
    <property type="entry name" value="LEXA REPRESSOR"/>
    <property type="match status" value="1"/>
</dbReference>
<evidence type="ECO:0000259" key="12">
    <source>
        <dbReference type="Pfam" id="PF00717"/>
    </source>
</evidence>
<keyword evidence="3" id="KW-0235">DNA replication</keyword>
<evidence type="ECO:0000256" key="6">
    <source>
        <dbReference type="ARBA" id="ARBA00022813"/>
    </source>
</evidence>
<dbReference type="InterPro" id="IPR039418">
    <property type="entry name" value="LexA-like"/>
</dbReference>
<dbReference type="InterPro" id="IPR036388">
    <property type="entry name" value="WH-like_DNA-bd_sf"/>
</dbReference>
<keyword evidence="7" id="KW-0805">Transcription regulation</keyword>
<dbReference type="HAMAP" id="MF_00015">
    <property type="entry name" value="LexA"/>
    <property type="match status" value="1"/>
</dbReference>
<dbReference type="AlphaFoldDB" id="A0A381UZ00"/>
<dbReference type="Gene3D" id="2.10.109.10">
    <property type="entry name" value="Umud Fragment, subunit A"/>
    <property type="match status" value="1"/>
</dbReference>
<dbReference type="GO" id="GO:0006281">
    <property type="term" value="P:DNA repair"/>
    <property type="evidence" value="ECO:0007669"/>
    <property type="project" value="UniProtKB-KW"/>
</dbReference>
<dbReference type="PRINTS" id="PR00726">
    <property type="entry name" value="LEXASERPTASE"/>
</dbReference>
<reference evidence="14" key="1">
    <citation type="submission" date="2018-05" db="EMBL/GenBank/DDBJ databases">
        <authorList>
            <person name="Lanie J.A."/>
            <person name="Ng W.-L."/>
            <person name="Kazmierczak K.M."/>
            <person name="Andrzejewski T.M."/>
            <person name="Davidsen T.M."/>
            <person name="Wayne K.J."/>
            <person name="Tettelin H."/>
            <person name="Glass J.I."/>
            <person name="Rusch D."/>
            <person name="Podicherti R."/>
            <person name="Tsui H.-C.T."/>
            <person name="Winkler M.E."/>
        </authorList>
    </citation>
    <scope>NUCLEOTIDE SEQUENCE</scope>
</reference>
<evidence type="ECO:0000256" key="4">
    <source>
        <dbReference type="ARBA" id="ARBA00022763"/>
    </source>
</evidence>
<keyword evidence="4" id="KW-0227">DNA damage</keyword>
<dbReference type="Gene3D" id="1.10.10.10">
    <property type="entry name" value="Winged helix-like DNA-binding domain superfamily/Winged helix DNA-binding domain"/>
    <property type="match status" value="1"/>
</dbReference>
<dbReference type="Pfam" id="PF00717">
    <property type="entry name" value="Peptidase_S24"/>
    <property type="match status" value="1"/>
</dbReference>
<dbReference type="PANTHER" id="PTHR33516:SF2">
    <property type="entry name" value="LEXA REPRESSOR-RELATED"/>
    <property type="match status" value="1"/>
</dbReference>
<evidence type="ECO:0000256" key="3">
    <source>
        <dbReference type="ARBA" id="ARBA00022705"/>
    </source>
</evidence>
<dbReference type="GO" id="GO:0006508">
    <property type="term" value="P:proteolysis"/>
    <property type="evidence" value="ECO:0007669"/>
    <property type="project" value="InterPro"/>
</dbReference>
<dbReference type="NCBIfam" id="TIGR00498">
    <property type="entry name" value="lexA"/>
    <property type="match status" value="1"/>
</dbReference>
<dbReference type="CDD" id="cd06529">
    <property type="entry name" value="S24_LexA-like"/>
    <property type="match status" value="1"/>
</dbReference>
<organism evidence="14">
    <name type="scientific">marine metagenome</name>
    <dbReference type="NCBI Taxonomy" id="408172"/>
    <lineage>
        <taxon>unclassified sequences</taxon>
        <taxon>metagenomes</taxon>
        <taxon>ecological metagenomes</taxon>
    </lineage>
</organism>
<dbReference type="GO" id="GO:0045892">
    <property type="term" value="P:negative regulation of DNA-templated transcription"/>
    <property type="evidence" value="ECO:0007669"/>
    <property type="project" value="InterPro"/>
</dbReference>
<dbReference type="SUPFAM" id="SSF46785">
    <property type="entry name" value="Winged helix' DNA-binding domain"/>
    <property type="match status" value="1"/>
</dbReference>
<gene>
    <name evidence="14" type="ORF">METZ01_LOCUS86210</name>
</gene>
<keyword evidence="11" id="KW-0742">SOS response</keyword>
<dbReference type="Pfam" id="PF01726">
    <property type="entry name" value="LexA_DNA_bind"/>
    <property type="match status" value="1"/>
</dbReference>
<keyword evidence="6" id="KW-0068">Autocatalytic cleavage</keyword>
<evidence type="ECO:0000256" key="7">
    <source>
        <dbReference type="ARBA" id="ARBA00023015"/>
    </source>
</evidence>
<feature type="domain" description="Peptidase S24/S26A/S26B/S26C" evidence="12">
    <location>
        <begin position="108"/>
        <end position="222"/>
    </location>
</feature>
<dbReference type="EMBL" id="UINC01007444">
    <property type="protein sequence ID" value="SVA33356.1"/>
    <property type="molecule type" value="Genomic_DNA"/>
</dbReference>
<keyword evidence="2" id="KW-0678">Repressor</keyword>
<accession>A0A381UZ00</accession>
<proteinExistence type="inferred from homology"/>
<dbReference type="GO" id="GO:0003677">
    <property type="term" value="F:DNA binding"/>
    <property type="evidence" value="ECO:0007669"/>
    <property type="project" value="UniProtKB-KW"/>
</dbReference>
<evidence type="ECO:0000256" key="10">
    <source>
        <dbReference type="ARBA" id="ARBA00023204"/>
    </source>
</evidence>
<keyword evidence="9" id="KW-0804">Transcription</keyword>
<protein>
    <recommendedName>
        <fullName evidence="15">LexA repressor</fullName>
    </recommendedName>
</protein>
<dbReference type="InterPro" id="IPR006200">
    <property type="entry name" value="LexA"/>
</dbReference>
<dbReference type="GO" id="GO:0004252">
    <property type="term" value="F:serine-type endopeptidase activity"/>
    <property type="evidence" value="ECO:0007669"/>
    <property type="project" value="InterPro"/>
</dbReference>
<keyword evidence="8" id="KW-0238">DNA-binding</keyword>
<name>A0A381UZ00_9ZZZZ</name>
<dbReference type="InterPro" id="IPR015927">
    <property type="entry name" value="Peptidase_S24_S26A/B/C"/>
</dbReference>
<dbReference type="InterPro" id="IPR036390">
    <property type="entry name" value="WH_DNA-bd_sf"/>
</dbReference>
<comment type="similarity">
    <text evidence="1">Belongs to the peptidase S24 family.</text>
</comment>
<evidence type="ECO:0000259" key="13">
    <source>
        <dbReference type="Pfam" id="PF01726"/>
    </source>
</evidence>
<evidence type="ECO:0000256" key="5">
    <source>
        <dbReference type="ARBA" id="ARBA00022801"/>
    </source>
</evidence>
<evidence type="ECO:0000256" key="1">
    <source>
        <dbReference type="ARBA" id="ARBA00007484"/>
    </source>
</evidence>
<feature type="domain" description="LexA repressor DNA-binding" evidence="13">
    <location>
        <begin position="29"/>
        <end position="90"/>
    </location>
</feature>
<dbReference type="GO" id="GO:0009432">
    <property type="term" value="P:SOS response"/>
    <property type="evidence" value="ECO:0007669"/>
    <property type="project" value="UniProtKB-KW"/>
</dbReference>
<dbReference type="InterPro" id="IPR036286">
    <property type="entry name" value="LexA/Signal_pep-like_sf"/>
</dbReference>
<evidence type="ECO:0000256" key="9">
    <source>
        <dbReference type="ARBA" id="ARBA00023163"/>
    </source>
</evidence>
<evidence type="ECO:0000256" key="11">
    <source>
        <dbReference type="ARBA" id="ARBA00023236"/>
    </source>
</evidence>
<dbReference type="InterPro" id="IPR006197">
    <property type="entry name" value="Peptidase_S24_LexA"/>
</dbReference>
<evidence type="ECO:0000256" key="8">
    <source>
        <dbReference type="ARBA" id="ARBA00023125"/>
    </source>
</evidence>
<dbReference type="InterPro" id="IPR050077">
    <property type="entry name" value="LexA_repressor"/>
</dbReference>
<keyword evidence="10" id="KW-0234">DNA repair</keyword>
<dbReference type="SUPFAM" id="SSF51306">
    <property type="entry name" value="LexA/Signal peptidase"/>
    <property type="match status" value="1"/>
</dbReference>
<dbReference type="GO" id="GO:0006260">
    <property type="term" value="P:DNA replication"/>
    <property type="evidence" value="ECO:0007669"/>
    <property type="project" value="UniProtKB-KW"/>
</dbReference>
<dbReference type="InterPro" id="IPR006199">
    <property type="entry name" value="LexA_DNA-bd_dom"/>
</dbReference>
<evidence type="ECO:0000313" key="14">
    <source>
        <dbReference type="EMBL" id="SVA33356.1"/>
    </source>
</evidence>
<evidence type="ECO:0000256" key="2">
    <source>
        <dbReference type="ARBA" id="ARBA00022491"/>
    </source>
</evidence>